<evidence type="ECO:0000259" key="3">
    <source>
        <dbReference type="Pfam" id="PF02826"/>
    </source>
</evidence>
<evidence type="ECO:0000313" key="5">
    <source>
        <dbReference type="Proteomes" id="UP001382455"/>
    </source>
</evidence>
<dbReference type="EMBL" id="JBAWKS010000001">
    <property type="protein sequence ID" value="MEI4548913.1"/>
    <property type="molecule type" value="Genomic_DNA"/>
</dbReference>
<evidence type="ECO:0000313" key="4">
    <source>
        <dbReference type="EMBL" id="MEI4548913.1"/>
    </source>
</evidence>
<gene>
    <name evidence="4" type="ORF">WAE96_04195</name>
</gene>
<dbReference type="SUPFAM" id="SSF51735">
    <property type="entry name" value="NAD(P)-binding Rossmann-fold domains"/>
    <property type="match status" value="1"/>
</dbReference>
<keyword evidence="2" id="KW-0520">NAD</keyword>
<dbReference type="Pfam" id="PF02826">
    <property type="entry name" value="2-Hacid_dh_C"/>
    <property type="match status" value="1"/>
</dbReference>
<reference evidence="4 5" key="1">
    <citation type="submission" date="2023-12" db="EMBL/GenBank/DDBJ databases">
        <title>Friends and Foes: Symbiotic and Algicidal bacterial influence on Karenia brevis blooms.</title>
        <authorList>
            <person name="Fei C."/>
            <person name="Mohamed A.R."/>
            <person name="Booker A."/>
            <person name="Arshad M."/>
            <person name="Klass S."/>
            <person name="Ahn S."/>
            <person name="Gilbert P.M."/>
            <person name="Heil C.A."/>
            <person name="Martinez J.M."/>
            <person name="Amin S.A."/>
        </authorList>
    </citation>
    <scope>NUCLEOTIDE SEQUENCE [LARGE SCALE GENOMIC DNA]</scope>
    <source>
        <strain evidence="4 5">CE15</strain>
    </source>
</reference>
<feature type="domain" description="D-isomer specific 2-hydroxyacid dehydrogenase NAD-binding" evidence="3">
    <location>
        <begin position="101"/>
        <end position="270"/>
    </location>
</feature>
<evidence type="ECO:0000256" key="2">
    <source>
        <dbReference type="ARBA" id="ARBA00023027"/>
    </source>
</evidence>
<sequence length="305" mass="33534">MSILLVIPNRKLDKLIEKFHSILPDVKIQVWPEVSDALAVEYIVAWQPPKGSLAPFVNCKAIASFGAGVDSLLQYDGLPNVPITRIVDDNLASDMSRYVLTHILAYQHRVELYVKQQQEKLWKPKRARMGNKVTVLGAGQLGTASANLLGLNGFDVSVWSRTAKSLEGITSYAQDDLPLAVSDADYIVCLLPSTKHTHNMIDHAFLSKTKKGVVIINVARGDIIDEQSLLANLDSGQVAHAILDVFSIEPLPQTHAFWQHSAITITPHCSALSNVDTVTRQLCDNYLRLKAGQALVNTVDCDLGY</sequence>
<dbReference type="Proteomes" id="UP001382455">
    <property type="component" value="Unassembled WGS sequence"/>
</dbReference>
<keyword evidence="5" id="KW-1185">Reference proteome</keyword>
<dbReference type="PANTHER" id="PTHR43333:SF1">
    <property type="entry name" value="D-ISOMER SPECIFIC 2-HYDROXYACID DEHYDROGENASE NAD-BINDING DOMAIN-CONTAINING PROTEIN"/>
    <property type="match status" value="1"/>
</dbReference>
<dbReference type="PROSITE" id="PS00671">
    <property type="entry name" value="D_2_HYDROXYACID_DH_3"/>
    <property type="match status" value="1"/>
</dbReference>
<accession>A0ABU8EPM2</accession>
<keyword evidence="1" id="KW-0560">Oxidoreductase</keyword>
<dbReference type="CDD" id="cd12164">
    <property type="entry name" value="GDH_like_2"/>
    <property type="match status" value="1"/>
</dbReference>
<dbReference type="RefSeq" id="WP_336434698.1">
    <property type="nucleotide sequence ID" value="NZ_JBAWKS010000001.1"/>
</dbReference>
<comment type="caution">
    <text evidence="4">The sequence shown here is derived from an EMBL/GenBank/DDBJ whole genome shotgun (WGS) entry which is preliminary data.</text>
</comment>
<name>A0ABU8EPM2_9GAMM</name>
<dbReference type="Gene3D" id="3.40.50.720">
    <property type="entry name" value="NAD(P)-binding Rossmann-like Domain"/>
    <property type="match status" value="2"/>
</dbReference>
<dbReference type="InterPro" id="IPR006140">
    <property type="entry name" value="D-isomer_DH_NAD-bd"/>
</dbReference>
<dbReference type="PANTHER" id="PTHR43333">
    <property type="entry name" value="2-HACID_DH_C DOMAIN-CONTAINING PROTEIN"/>
    <property type="match status" value="1"/>
</dbReference>
<dbReference type="InterPro" id="IPR036291">
    <property type="entry name" value="NAD(P)-bd_dom_sf"/>
</dbReference>
<organism evidence="4 5">
    <name type="scientific">Pseudoalteromonas spongiae</name>
    <dbReference type="NCBI Taxonomy" id="298657"/>
    <lineage>
        <taxon>Bacteria</taxon>
        <taxon>Pseudomonadati</taxon>
        <taxon>Pseudomonadota</taxon>
        <taxon>Gammaproteobacteria</taxon>
        <taxon>Alteromonadales</taxon>
        <taxon>Pseudoalteromonadaceae</taxon>
        <taxon>Pseudoalteromonas</taxon>
    </lineage>
</organism>
<dbReference type="InterPro" id="IPR029753">
    <property type="entry name" value="D-isomer_DH_CS"/>
</dbReference>
<proteinExistence type="predicted"/>
<evidence type="ECO:0000256" key="1">
    <source>
        <dbReference type="ARBA" id="ARBA00023002"/>
    </source>
</evidence>
<protein>
    <submittedName>
        <fullName evidence="4">Glyoxylate/hydroxypyruvate reductase A</fullName>
    </submittedName>
</protein>